<name>A0A9P6JRT9_9AGAR</name>
<feature type="region of interest" description="Disordered" evidence="2">
    <location>
        <begin position="251"/>
        <end position="278"/>
    </location>
</feature>
<comment type="caution">
    <text evidence="3">The sequence shown here is derived from an EMBL/GenBank/DDBJ whole genome shotgun (WGS) entry which is preliminary data.</text>
</comment>
<keyword evidence="1" id="KW-0175">Coiled coil</keyword>
<protein>
    <submittedName>
        <fullName evidence="3">Uncharacterized protein</fullName>
    </submittedName>
</protein>
<proteinExistence type="predicted"/>
<evidence type="ECO:0000313" key="4">
    <source>
        <dbReference type="Proteomes" id="UP000807306"/>
    </source>
</evidence>
<dbReference type="AlphaFoldDB" id="A0A9P6JRT9"/>
<evidence type="ECO:0000256" key="2">
    <source>
        <dbReference type="SAM" id="MobiDB-lite"/>
    </source>
</evidence>
<feature type="compositionally biased region" description="Polar residues" evidence="2">
    <location>
        <begin position="251"/>
        <end position="268"/>
    </location>
</feature>
<keyword evidence="4" id="KW-1185">Reference proteome</keyword>
<organism evidence="3 4">
    <name type="scientific">Crepidotus variabilis</name>
    <dbReference type="NCBI Taxonomy" id="179855"/>
    <lineage>
        <taxon>Eukaryota</taxon>
        <taxon>Fungi</taxon>
        <taxon>Dikarya</taxon>
        <taxon>Basidiomycota</taxon>
        <taxon>Agaricomycotina</taxon>
        <taxon>Agaricomycetes</taxon>
        <taxon>Agaricomycetidae</taxon>
        <taxon>Agaricales</taxon>
        <taxon>Agaricineae</taxon>
        <taxon>Crepidotaceae</taxon>
        <taxon>Crepidotus</taxon>
    </lineage>
</organism>
<sequence>MLAPSLPYSDFVSTPPNQRILRDSDAGNGKRKRVSSTSSSPSIKRVRVESLAMAGHPSASISPSVSLPALDSHFSDSSPISSPITPRNAGPFIEDVLPPSPVSNELELPPTALTFKQSLFLDAGQGAELLRDLIERVHKETGTLMSRAFQGHIDKIELRNRELHSAVVTAEVRRGEERGAFEEEIRRLKKRLEGEAKAKADLQKELKEWKLERTTWMNMSRINGRKREAGVMTVPVVTKVDQAVRVDSIAQTPAPSLRKSASTRSLGRSSRKKAFSPQTTFANVGEELQYYKDALESKCKEVESVKAEKETVKERSDTFRSKWFRQQKELEERIRATDFEARRIVEESDAKLAKLEKAVKRANLIMIDGSLKFIYS</sequence>
<feature type="coiled-coil region" evidence="1">
    <location>
        <begin position="178"/>
        <end position="212"/>
    </location>
</feature>
<accession>A0A9P6JRT9</accession>
<gene>
    <name evidence="3" type="ORF">CPB83DRAFT_201137</name>
</gene>
<evidence type="ECO:0000256" key="1">
    <source>
        <dbReference type="SAM" id="Coils"/>
    </source>
</evidence>
<evidence type="ECO:0000313" key="3">
    <source>
        <dbReference type="EMBL" id="KAF9530119.1"/>
    </source>
</evidence>
<feature type="region of interest" description="Disordered" evidence="2">
    <location>
        <begin position="1"/>
        <end position="45"/>
    </location>
</feature>
<reference evidence="3" key="1">
    <citation type="submission" date="2020-11" db="EMBL/GenBank/DDBJ databases">
        <authorList>
            <consortium name="DOE Joint Genome Institute"/>
            <person name="Ahrendt S."/>
            <person name="Riley R."/>
            <person name="Andreopoulos W."/>
            <person name="Labutti K."/>
            <person name="Pangilinan J."/>
            <person name="Ruiz-Duenas F.J."/>
            <person name="Barrasa J.M."/>
            <person name="Sanchez-Garcia M."/>
            <person name="Camarero S."/>
            <person name="Miyauchi S."/>
            <person name="Serrano A."/>
            <person name="Linde D."/>
            <person name="Babiker R."/>
            <person name="Drula E."/>
            <person name="Ayuso-Fernandez I."/>
            <person name="Pacheco R."/>
            <person name="Padilla G."/>
            <person name="Ferreira P."/>
            <person name="Barriuso J."/>
            <person name="Kellner H."/>
            <person name="Castanera R."/>
            <person name="Alfaro M."/>
            <person name="Ramirez L."/>
            <person name="Pisabarro A.G."/>
            <person name="Kuo A."/>
            <person name="Tritt A."/>
            <person name="Lipzen A."/>
            <person name="He G."/>
            <person name="Yan M."/>
            <person name="Ng V."/>
            <person name="Cullen D."/>
            <person name="Martin F."/>
            <person name="Rosso M.-N."/>
            <person name="Henrissat B."/>
            <person name="Hibbett D."/>
            <person name="Martinez A.T."/>
            <person name="Grigoriev I.V."/>
        </authorList>
    </citation>
    <scope>NUCLEOTIDE SEQUENCE</scope>
    <source>
        <strain evidence="3">CBS 506.95</strain>
    </source>
</reference>
<dbReference type="EMBL" id="MU157842">
    <property type="protein sequence ID" value="KAF9530119.1"/>
    <property type="molecule type" value="Genomic_DNA"/>
</dbReference>
<dbReference type="Proteomes" id="UP000807306">
    <property type="component" value="Unassembled WGS sequence"/>
</dbReference>